<gene>
    <name evidence="1" type="ORF">MUK42_09352</name>
</gene>
<organism evidence="1 2">
    <name type="scientific">Musa troglodytarum</name>
    <name type="common">fe'i banana</name>
    <dbReference type="NCBI Taxonomy" id="320322"/>
    <lineage>
        <taxon>Eukaryota</taxon>
        <taxon>Viridiplantae</taxon>
        <taxon>Streptophyta</taxon>
        <taxon>Embryophyta</taxon>
        <taxon>Tracheophyta</taxon>
        <taxon>Spermatophyta</taxon>
        <taxon>Magnoliopsida</taxon>
        <taxon>Liliopsida</taxon>
        <taxon>Zingiberales</taxon>
        <taxon>Musaceae</taxon>
        <taxon>Musa</taxon>
    </lineage>
</organism>
<name>A0A9E7EA86_9LILI</name>
<accession>A0A9E7EA86</accession>
<protein>
    <submittedName>
        <fullName evidence="1">Uncharacterized protein</fullName>
    </submittedName>
</protein>
<dbReference type="Proteomes" id="UP001055439">
    <property type="component" value="Chromosome 1"/>
</dbReference>
<dbReference type="EMBL" id="CP097502">
    <property type="protein sequence ID" value="URD73191.1"/>
    <property type="molecule type" value="Genomic_DNA"/>
</dbReference>
<feature type="non-terminal residue" evidence="1">
    <location>
        <position position="93"/>
    </location>
</feature>
<evidence type="ECO:0000313" key="1">
    <source>
        <dbReference type="EMBL" id="URD73191.1"/>
    </source>
</evidence>
<evidence type="ECO:0000313" key="2">
    <source>
        <dbReference type="Proteomes" id="UP001055439"/>
    </source>
</evidence>
<keyword evidence="2" id="KW-1185">Reference proteome</keyword>
<dbReference type="AlphaFoldDB" id="A0A9E7EA86"/>
<reference evidence="1" key="1">
    <citation type="submission" date="2022-05" db="EMBL/GenBank/DDBJ databases">
        <title>The Musa troglodytarum L. genome provides insights into the mechanism of non-climacteric behaviour and enrichment of carotenoids.</title>
        <authorList>
            <person name="Wang J."/>
        </authorList>
    </citation>
    <scope>NUCLEOTIDE SEQUENCE</scope>
    <source>
        <tissue evidence="1">Leaf</tissue>
    </source>
</reference>
<proteinExistence type="predicted"/>
<sequence>MNDAFIPLPSRRKCNTLIWIQVGSKRMDMIKYRANPDIQFIIFHTTVGSLLVEKVMFKELKQLSNGMDAGHLHILSCTAEHSRLILFYNFLIP</sequence>